<dbReference type="EMBL" id="WTXG01000002">
    <property type="protein sequence ID" value="KAI0307026.1"/>
    <property type="molecule type" value="Genomic_DNA"/>
</dbReference>
<accession>A0AAD4MAW9</accession>
<feature type="compositionally biased region" description="Polar residues" evidence="1">
    <location>
        <begin position="272"/>
        <end position="285"/>
    </location>
</feature>
<sequence>MTVSQDNSQPPAGISEPPSTDTNPPDSSSDRPSLSTLTSTSNRIELLDKARHFLSSPQVVHQDYESKRRFLVEKGLSDGEVQQLLREMLPVVPPRMYPAPTPSNLPGLLVGTFKVLSWLAGGSTALLFIYYRFLLPRLTRSALARRSLKSHQSDLFAKLTESLDNLKEEQRVAYADLPHPYPWEEVVPWNDCKSLNDIMAVIESGDSHVPRVTLLRCALAELATQNKPSTADEVFQVLFSTGLQSLLNIDDAYQESLWKTLNDAPLFQLVEPSSQSEPPRWSYQNPEPAPQPTAPLLPSLTKLQNSVAHAASARGIQRFQHTLQALIDVTGYLTTKTYALASAMHRLPGTASVSATPIEEEEVRLEIKALKGLVLNRRTFMPAIPRPSSAPVDKAS</sequence>
<proteinExistence type="predicted"/>
<keyword evidence="4" id="KW-1185">Reference proteome</keyword>
<comment type="caution">
    <text evidence="3">The sequence shown here is derived from an EMBL/GenBank/DDBJ whole genome shotgun (WGS) entry which is preliminary data.</text>
</comment>
<dbReference type="Gene3D" id="1.10.10.10">
    <property type="entry name" value="Winged helix-like DNA-binding domain superfamily/Winged helix DNA-binding domain"/>
    <property type="match status" value="1"/>
</dbReference>
<feature type="domain" description="Peroxisome membrane anchor protein Pex14p N-terminal" evidence="2">
    <location>
        <begin position="44"/>
        <end position="87"/>
    </location>
</feature>
<dbReference type="InterPro" id="IPR036388">
    <property type="entry name" value="WH-like_DNA-bd_sf"/>
</dbReference>
<evidence type="ECO:0000256" key="1">
    <source>
        <dbReference type="SAM" id="MobiDB-lite"/>
    </source>
</evidence>
<dbReference type="AlphaFoldDB" id="A0AAD4MAW9"/>
<reference evidence="3" key="1">
    <citation type="journal article" date="2022" name="New Phytol.">
        <title>Evolutionary transition to the ectomycorrhizal habit in the genomes of a hyperdiverse lineage of mushroom-forming fungi.</title>
        <authorList>
            <person name="Looney B."/>
            <person name="Miyauchi S."/>
            <person name="Morin E."/>
            <person name="Drula E."/>
            <person name="Courty P.E."/>
            <person name="Kohler A."/>
            <person name="Kuo A."/>
            <person name="LaButti K."/>
            <person name="Pangilinan J."/>
            <person name="Lipzen A."/>
            <person name="Riley R."/>
            <person name="Andreopoulos W."/>
            <person name="He G."/>
            <person name="Johnson J."/>
            <person name="Nolan M."/>
            <person name="Tritt A."/>
            <person name="Barry K.W."/>
            <person name="Grigoriev I.V."/>
            <person name="Nagy L.G."/>
            <person name="Hibbett D."/>
            <person name="Henrissat B."/>
            <person name="Matheny P.B."/>
            <person name="Labbe J."/>
            <person name="Martin F.M."/>
        </authorList>
    </citation>
    <scope>NUCLEOTIDE SEQUENCE</scope>
    <source>
        <strain evidence="3">BPL690</strain>
    </source>
</reference>
<dbReference type="Proteomes" id="UP001203297">
    <property type="component" value="Unassembled WGS sequence"/>
</dbReference>
<feature type="region of interest" description="Disordered" evidence="1">
    <location>
        <begin position="272"/>
        <end position="295"/>
    </location>
</feature>
<feature type="compositionally biased region" description="Low complexity" evidence="1">
    <location>
        <begin position="17"/>
        <end position="38"/>
    </location>
</feature>
<feature type="compositionally biased region" description="Polar residues" evidence="1">
    <location>
        <begin position="1"/>
        <end position="10"/>
    </location>
</feature>
<gene>
    <name evidence="3" type="ORF">B0F90DRAFT_1813852</name>
</gene>
<dbReference type="InterPro" id="IPR006785">
    <property type="entry name" value="Pex14_N"/>
</dbReference>
<evidence type="ECO:0000313" key="3">
    <source>
        <dbReference type="EMBL" id="KAI0307026.1"/>
    </source>
</evidence>
<evidence type="ECO:0000313" key="4">
    <source>
        <dbReference type="Proteomes" id="UP001203297"/>
    </source>
</evidence>
<feature type="region of interest" description="Disordered" evidence="1">
    <location>
        <begin position="1"/>
        <end position="38"/>
    </location>
</feature>
<name>A0AAD4MAW9_9AGAM</name>
<protein>
    <recommendedName>
        <fullName evidence="2">Peroxisome membrane anchor protein Pex14p N-terminal domain-containing protein</fullName>
    </recommendedName>
</protein>
<dbReference type="Pfam" id="PF04695">
    <property type="entry name" value="Pex14_N"/>
    <property type="match status" value="1"/>
</dbReference>
<organism evidence="3 4">
    <name type="scientific">Multifurca ochricompacta</name>
    <dbReference type="NCBI Taxonomy" id="376703"/>
    <lineage>
        <taxon>Eukaryota</taxon>
        <taxon>Fungi</taxon>
        <taxon>Dikarya</taxon>
        <taxon>Basidiomycota</taxon>
        <taxon>Agaricomycotina</taxon>
        <taxon>Agaricomycetes</taxon>
        <taxon>Russulales</taxon>
        <taxon>Russulaceae</taxon>
        <taxon>Multifurca</taxon>
    </lineage>
</organism>
<evidence type="ECO:0000259" key="2">
    <source>
        <dbReference type="Pfam" id="PF04695"/>
    </source>
</evidence>